<sequence length="200" mass="21854">MQLIMSPASPFVRRVRVTIREVGITDLVEEVPVTTTPLASAPEAAAANPSGKIPSLLREDGPAIHDSRVICRYLNAVADARLYPESRIWEVLTLEATGDALMEAAVSMVYEARFKGTEGASADWIAAQWVKVVRILGALESRWMSHLMGPVDAGQIAVASGLEYIDFRLPDRDWRVLAPALAGWLETFAQRPSMQATRPG</sequence>
<dbReference type="Pfam" id="PF13410">
    <property type="entry name" value="GST_C_2"/>
    <property type="match status" value="1"/>
</dbReference>
<dbReference type="PROSITE" id="PS50404">
    <property type="entry name" value="GST_NTER"/>
    <property type="match status" value="1"/>
</dbReference>
<dbReference type="Gene3D" id="1.20.1050.10">
    <property type="match status" value="1"/>
</dbReference>
<proteinExistence type="predicted"/>
<evidence type="ECO:0000259" key="1">
    <source>
        <dbReference type="PROSITE" id="PS50404"/>
    </source>
</evidence>
<dbReference type="EMBL" id="FWFZ01000038">
    <property type="protein sequence ID" value="SLN75856.1"/>
    <property type="molecule type" value="Genomic_DNA"/>
</dbReference>
<evidence type="ECO:0000313" key="3">
    <source>
        <dbReference type="Proteomes" id="UP000193900"/>
    </source>
</evidence>
<feature type="domain" description="GST N-terminal" evidence="1">
    <location>
        <begin position="1"/>
        <end position="82"/>
    </location>
</feature>
<dbReference type="Gene3D" id="3.40.30.10">
    <property type="entry name" value="Glutaredoxin"/>
    <property type="match status" value="1"/>
</dbReference>
<dbReference type="RefSeq" id="WP_085880752.1">
    <property type="nucleotide sequence ID" value="NZ_FWFZ01000038.1"/>
</dbReference>
<accession>A0A1Y5U2X0</accession>
<dbReference type="CDD" id="cd03205">
    <property type="entry name" value="GST_C_6"/>
    <property type="match status" value="1"/>
</dbReference>
<keyword evidence="3" id="KW-1185">Reference proteome</keyword>
<dbReference type="InterPro" id="IPR036282">
    <property type="entry name" value="Glutathione-S-Trfase_C_sf"/>
</dbReference>
<dbReference type="SUPFAM" id="SSF47616">
    <property type="entry name" value="GST C-terminal domain-like"/>
    <property type="match status" value="1"/>
</dbReference>
<evidence type="ECO:0000313" key="2">
    <source>
        <dbReference type="EMBL" id="SLN75856.1"/>
    </source>
</evidence>
<dbReference type="InterPro" id="IPR004045">
    <property type="entry name" value="Glutathione_S-Trfase_N"/>
</dbReference>
<gene>
    <name evidence="2" type="primary">yibF</name>
    <name evidence="2" type="ORF">ROA7023_04038</name>
</gene>
<organism evidence="2 3">
    <name type="scientific">Roseisalinus antarcticus</name>
    <dbReference type="NCBI Taxonomy" id="254357"/>
    <lineage>
        <taxon>Bacteria</taxon>
        <taxon>Pseudomonadati</taxon>
        <taxon>Pseudomonadota</taxon>
        <taxon>Alphaproteobacteria</taxon>
        <taxon>Rhodobacterales</taxon>
        <taxon>Roseobacteraceae</taxon>
        <taxon>Roseisalinus</taxon>
    </lineage>
</organism>
<dbReference type="Pfam" id="PF13409">
    <property type="entry name" value="GST_N_2"/>
    <property type="match status" value="1"/>
</dbReference>
<dbReference type="Proteomes" id="UP000193900">
    <property type="component" value="Unassembled WGS sequence"/>
</dbReference>
<dbReference type="OrthoDB" id="9795329at2"/>
<reference evidence="2 3" key="1">
    <citation type="submission" date="2017-03" db="EMBL/GenBank/DDBJ databases">
        <authorList>
            <person name="Afonso C.L."/>
            <person name="Miller P.J."/>
            <person name="Scott M.A."/>
            <person name="Spackman E."/>
            <person name="Goraichik I."/>
            <person name="Dimitrov K.M."/>
            <person name="Suarez D.L."/>
            <person name="Swayne D.E."/>
        </authorList>
    </citation>
    <scope>NUCLEOTIDE SEQUENCE [LARGE SCALE GENOMIC DNA]</scope>
    <source>
        <strain evidence="2 3">CECT 7023</strain>
    </source>
</reference>
<dbReference type="SUPFAM" id="SSF52833">
    <property type="entry name" value="Thioredoxin-like"/>
    <property type="match status" value="1"/>
</dbReference>
<dbReference type="AlphaFoldDB" id="A0A1Y5U2X0"/>
<dbReference type="InterPro" id="IPR036249">
    <property type="entry name" value="Thioredoxin-like_sf"/>
</dbReference>
<protein>
    <submittedName>
        <fullName evidence="2">Putative GST-like protein YibF</fullName>
    </submittedName>
</protein>
<name>A0A1Y5U2X0_9RHOB</name>